<protein>
    <submittedName>
        <fullName evidence="2">Uncharacterized protein</fullName>
    </submittedName>
</protein>
<evidence type="ECO:0000313" key="3">
    <source>
        <dbReference type="Proteomes" id="UP001497623"/>
    </source>
</evidence>
<gene>
    <name evidence="2" type="ORF">MNOR_LOCUS21423</name>
</gene>
<keyword evidence="1" id="KW-1133">Transmembrane helix</keyword>
<feature type="transmembrane region" description="Helical" evidence="1">
    <location>
        <begin position="17"/>
        <end position="38"/>
    </location>
</feature>
<keyword evidence="1" id="KW-0812">Transmembrane</keyword>
<name>A0AAV2R9T8_MEGNR</name>
<sequence>YHCLPVYCGDNNSSHSLIAHFMMKAATIVSLHILAMVVEGRWRRGHTYNDVTKLSKEKCKNVCPLLKPEGLSICCGKYAQCCSYVGLSKPGPAHLVASEHHSCERTHCCQKYCSMLSSQRQASCCKTENQCCAYAKTNPWDY</sequence>
<comment type="caution">
    <text evidence="2">The sequence shown here is derived from an EMBL/GenBank/DDBJ whole genome shotgun (WGS) entry which is preliminary data.</text>
</comment>
<evidence type="ECO:0000313" key="2">
    <source>
        <dbReference type="EMBL" id="CAL4118329.1"/>
    </source>
</evidence>
<feature type="non-terminal residue" evidence="2">
    <location>
        <position position="1"/>
    </location>
</feature>
<keyword evidence="3" id="KW-1185">Reference proteome</keyword>
<dbReference type="EMBL" id="CAXKWB010017227">
    <property type="protein sequence ID" value="CAL4118329.1"/>
    <property type="molecule type" value="Genomic_DNA"/>
</dbReference>
<keyword evidence="1" id="KW-0472">Membrane</keyword>
<dbReference type="Proteomes" id="UP001497623">
    <property type="component" value="Unassembled WGS sequence"/>
</dbReference>
<organism evidence="2 3">
    <name type="scientific">Meganyctiphanes norvegica</name>
    <name type="common">Northern krill</name>
    <name type="synonym">Thysanopoda norvegica</name>
    <dbReference type="NCBI Taxonomy" id="48144"/>
    <lineage>
        <taxon>Eukaryota</taxon>
        <taxon>Metazoa</taxon>
        <taxon>Ecdysozoa</taxon>
        <taxon>Arthropoda</taxon>
        <taxon>Crustacea</taxon>
        <taxon>Multicrustacea</taxon>
        <taxon>Malacostraca</taxon>
        <taxon>Eumalacostraca</taxon>
        <taxon>Eucarida</taxon>
        <taxon>Euphausiacea</taxon>
        <taxon>Euphausiidae</taxon>
        <taxon>Meganyctiphanes</taxon>
    </lineage>
</organism>
<reference evidence="2 3" key="1">
    <citation type="submission" date="2024-05" db="EMBL/GenBank/DDBJ databases">
        <authorList>
            <person name="Wallberg A."/>
        </authorList>
    </citation>
    <scope>NUCLEOTIDE SEQUENCE [LARGE SCALE GENOMIC DNA]</scope>
</reference>
<proteinExistence type="predicted"/>
<evidence type="ECO:0000256" key="1">
    <source>
        <dbReference type="SAM" id="Phobius"/>
    </source>
</evidence>
<accession>A0AAV2R9T8</accession>
<dbReference type="AlphaFoldDB" id="A0AAV2R9T8"/>